<organism evidence="10 11">
    <name type="scientific">Paraphoma chrysanthemicola</name>
    <dbReference type="NCBI Taxonomy" id="798071"/>
    <lineage>
        <taxon>Eukaryota</taxon>
        <taxon>Fungi</taxon>
        <taxon>Dikarya</taxon>
        <taxon>Ascomycota</taxon>
        <taxon>Pezizomycotina</taxon>
        <taxon>Dothideomycetes</taxon>
        <taxon>Pleosporomycetidae</taxon>
        <taxon>Pleosporales</taxon>
        <taxon>Pleosporineae</taxon>
        <taxon>Phaeosphaeriaceae</taxon>
        <taxon>Paraphoma</taxon>
    </lineage>
</organism>
<keyword evidence="3 7" id="KW-0378">Hydrolase</keyword>
<name>A0A8K0QVW8_9PLEO</name>
<feature type="domain" description="Helicase C-terminal" evidence="9">
    <location>
        <begin position="295"/>
        <end position="438"/>
    </location>
</feature>
<dbReference type="PROSITE" id="PS51194">
    <property type="entry name" value="HELICASE_CTER"/>
    <property type="match status" value="1"/>
</dbReference>
<dbReference type="SMART" id="SM00490">
    <property type="entry name" value="HELICc"/>
    <property type="match status" value="1"/>
</dbReference>
<dbReference type="GO" id="GO:0005694">
    <property type="term" value="C:chromosome"/>
    <property type="evidence" value="ECO:0007669"/>
    <property type="project" value="TreeGrafter"/>
</dbReference>
<keyword evidence="2 7" id="KW-0547">Nucleotide-binding</keyword>
<protein>
    <recommendedName>
        <fullName evidence="7">ATP-dependent DNA helicase</fullName>
        <ecNumber evidence="7">5.6.2.4</ecNumber>
    </recommendedName>
</protein>
<evidence type="ECO:0000256" key="6">
    <source>
        <dbReference type="ARBA" id="ARBA00034617"/>
    </source>
</evidence>
<evidence type="ECO:0000256" key="4">
    <source>
        <dbReference type="ARBA" id="ARBA00022806"/>
    </source>
</evidence>
<dbReference type="InterPro" id="IPR014001">
    <property type="entry name" value="Helicase_ATP-bd"/>
</dbReference>
<accession>A0A8K0QVW8</accession>
<sequence>MSDGFGLSSDDDFDDLLAAEAEAINNKRNLQNGDEASQPLQKRIKSVLATTSTSSPNIVLANRILKERFGLSSFRLEQEAAVTRVLDGGSAVVVFPTGGGKSLCYQVPAVCFRYQDQDAGHQASQGGVTLVVSPLIALMKDQVDALLLRGVKAAVLNSSVSRDLYLTTQDDLRNGRLDLIYCAPERLNNEGFLASLKSIPGGIRLLAIDEAHCISEWGHSFRPDYLKIARFAQEADVQRVVCLTATATEKVAEDIRAAFSIPEEGLFRTRMYRPNLRLLAEAIPNDVDRNAVVGKLVAHLRKHTGPTIVYITLQKDTEMLAADLVKRGFTAKPYHAGMSTELRIKTQDDFLASDTMIVVATIAFGMGIDKPNIRNVIHFDVPDSIESYSQQIGRAGRDGKPSVCMFFLSTRNFHLRSIFTYGARPSTRSLKILLKDLFPPERKKLKVGDTFAVSLTKQSKVVDIGSVVLGLIYAQLELHFKLIRAVGTNYTTYKYATNNAAAIRNDTSPAATAIKNTPKKGIKWATFQIDDVAQSSGLDRAVLVRKLQDWDTHNHIELKFEGVQNLFRLERPVPSTQSERDEIITHLDTSMANTERNNRQRTQSLLNLVTSPSCFSHALAAYFGQMGNVPTNCGHCTWCETQTQVVLPHDPPQQPDPVKVKAVLDAIGVRDDARFLAKMAFGIQSPRGTELGIKKLGVWESMNVCDFGELLGVFERACGETG</sequence>
<comment type="caution">
    <text evidence="10">The sequence shown here is derived from an EMBL/GenBank/DDBJ whole genome shotgun (WGS) entry which is preliminary data.</text>
</comment>
<reference evidence="10" key="1">
    <citation type="journal article" date="2021" name="Nat. Commun.">
        <title>Genetic determinants of endophytism in the Arabidopsis root mycobiome.</title>
        <authorList>
            <person name="Mesny F."/>
            <person name="Miyauchi S."/>
            <person name="Thiergart T."/>
            <person name="Pickel B."/>
            <person name="Atanasova L."/>
            <person name="Karlsson M."/>
            <person name="Huettel B."/>
            <person name="Barry K.W."/>
            <person name="Haridas S."/>
            <person name="Chen C."/>
            <person name="Bauer D."/>
            <person name="Andreopoulos W."/>
            <person name="Pangilinan J."/>
            <person name="LaButti K."/>
            <person name="Riley R."/>
            <person name="Lipzen A."/>
            <person name="Clum A."/>
            <person name="Drula E."/>
            <person name="Henrissat B."/>
            <person name="Kohler A."/>
            <person name="Grigoriev I.V."/>
            <person name="Martin F.M."/>
            <person name="Hacquard S."/>
        </authorList>
    </citation>
    <scope>NUCLEOTIDE SEQUENCE</scope>
    <source>
        <strain evidence="10">MPI-SDFR-AT-0120</strain>
    </source>
</reference>
<keyword evidence="7" id="KW-0539">Nucleus</keyword>
<dbReference type="Pfam" id="PF00270">
    <property type="entry name" value="DEAD"/>
    <property type="match status" value="1"/>
</dbReference>
<dbReference type="InterPro" id="IPR027417">
    <property type="entry name" value="P-loop_NTPase"/>
</dbReference>
<dbReference type="GO" id="GO:0016787">
    <property type="term" value="F:hydrolase activity"/>
    <property type="evidence" value="ECO:0007669"/>
    <property type="project" value="UniProtKB-KW"/>
</dbReference>
<evidence type="ECO:0000256" key="3">
    <source>
        <dbReference type="ARBA" id="ARBA00022801"/>
    </source>
</evidence>
<dbReference type="InterPro" id="IPR011545">
    <property type="entry name" value="DEAD/DEAH_box_helicase_dom"/>
</dbReference>
<dbReference type="EMBL" id="JAGMVJ010000025">
    <property type="protein sequence ID" value="KAH7071057.1"/>
    <property type="molecule type" value="Genomic_DNA"/>
</dbReference>
<dbReference type="SMART" id="SM00487">
    <property type="entry name" value="DEXDc"/>
    <property type="match status" value="1"/>
</dbReference>
<evidence type="ECO:0000256" key="7">
    <source>
        <dbReference type="RuleBase" id="RU364117"/>
    </source>
</evidence>
<comment type="subcellular location">
    <subcellularLocation>
        <location evidence="7">Nucleus</location>
    </subcellularLocation>
</comment>
<dbReference type="EC" id="5.6.2.4" evidence="7"/>
<proteinExistence type="inferred from homology"/>
<dbReference type="InterPro" id="IPR036388">
    <property type="entry name" value="WH-like_DNA-bd_sf"/>
</dbReference>
<dbReference type="InterPro" id="IPR001650">
    <property type="entry name" value="Helicase_C-like"/>
</dbReference>
<dbReference type="Pfam" id="PF16124">
    <property type="entry name" value="RecQ_Zn_bind"/>
    <property type="match status" value="1"/>
</dbReference>
<dbReference type="GO" id="GO:0003676">
    <property type="term" value="F:nucleic acid binding"/>
    <property type="evidence" value="ECO:0007669"/>
    <property type="project" value="InterPro"/>
</dbReference>
<dbReference type="PANTHER" id="PTHR13710">
    <property type="entry name" value="DNA HELICASE RECQ FAMILY MEMBER"/>
    <property type="match status" value="1"/>
</dbReference>
<dbReference type="Proteomes" id="UP000813461">
    <property type="component" value="Unassembled WGS sequence"/>
</dbReference>
<evidence type="ECO:0000259" key="8">
    <source>
        <dbReference type="PROSITE" id="PS51192"/>
    </source>
</evidence>
<comment type="catalytic activity">
    <reaction evidence="6 7">
        <text>Couples ATP hydrolysis with the unwinding of duplex DNA by translocating in the 3'-5' direction.</text>
        <dbReference type="EC" id="5.6.2.4"/>
    </reaction>
</comment>
<dbReference type="GO" id="GO:0000724">
    <property type="term" value="P:double-strand break repair via homologous recombination"/>
    <property type="evidence" value="ECO:0007669"/>
    <property type="project" value="TreeGrafter"/>
</dbReference>
<dbReference type="Gene3D" id="1.10.10.10">
    <property type="entry name" value="Winged helix-like DNA-binding domain superfamily/Winged helix DNA-binding domain"/>
    <property type="match status" value="1"/>
</dbReference>
<evidence type="ECO:0000256" key="1">
    <source>
        <dbReference type="ARBA" id="ARBA00005446"/>
    </source>
</evidence>
<dbReference type="InterPro" id="IPR032284">
    <property type="entry name" value="RecQ_Zn-bd"/>
</dbReference>
<dbReference type="GO" id="GO:0009378">
    <property type="term" value="F:four-way junction helicase activity"/>
    <property type="evidence" value="ECO:0007669"/>
    <property type="project" value="TreeGrafter"/>
</dbReference>
<dbReference type="PROSITE" id="PS51192">
    <property type="entry name" value="HELICASE_ATP_BIND_1"/>
    <property type="match status" value="1"/>
</dbReference>
<feature type="domain" description="Helicase ATP-binding" evidence="8">
    <location>
        <begin position="82"/>
        <end position="265"/>
    </location>
</feature>
<dbReference type="PANTHER" id="PTHR13710:SF120">
    <property type="entry name" value="BIFUNCTIONAL 3'-5' EXONUCLEASE_ATP-DEPENDENT HELICASE WRN"/>
    <property type="match status" value="1"/>
</dbReference>
<dbReference type="GO" id="GO:0043138">
    <property type="term" value="F:3'-5' DNA helicase activity"/>
    <property type="evidence" value="ECO:0007669"/>
    <property type="project" value="UniProtKB-EC"/>
</dbReference>
<evidence type="ECO:0000313" key="11">
    <source>
        <dbReference type="Proteomes" id="UP000813461"/>
    </source>
</evidence>
<dbReference type="AlphaFoldDB" id="A0A8K0QVW8"/>
<evidence type="ECO:0000256" key="2">
    <source>
        <dbReference type="ARBA" id="ARBA00022741"/>
    </source>
</evidence>
<dbReference type="InterPro" id="IPR004589">
    <property type="entry name" value="DNA_helicase_ATP-dep_RecQ"/>
</dbReference>
<dbReference type="SUPFAM" id="SSF52540">
    <property type="entry name" value="P-loop containing nucleoside triphosphate hydrolases"/>
    <property type="match status" value="1"/>
</dbReference>
<evidence type="ECO:0000313" key="10">
    <source>
        <dbReference type="EMBL" id="KAH7071057.1"/>
    </source>
</evidence>
<comment type="similarity">
    <text evidence="1 7">Belongs to the helicase family. RecQ subfamily.</text>
</comment>
<keyword evidence="11" id="KW-1185">Reference proteome</keyword>
<dbReference type="OrthoDB" id="10261556at2759"/>
<comment type="catalytic activity">
    <reaction evidence="7">
        <text>ATP + H2O = ADP + phosphate + H(+)</text>
        <dbReference type="Rhea" id="RHEA:13065"/>
        <dbReference type="ChEBI" id="CHEBI:15377"/>
        <dbReference type="ChEBI" id="CHEBI:15378"/>
        <dbReference type="ChEBI" id="CHEBI:30616"/>
        <dbReference type="ChEBI" id="CHEBI:43474"/>
        <dbReference type="ChEBI" id="CHEBI:456216"/>
    </reaction>
</comment>
<gene>
    <name evidence="10" type="ORF">FB567DRAFT_214141</name>
</gene>
<evidence type="ECO:0000256" key="5">
    <source>
        <dbReference type="ARBA" id="ARBA00022840"/>
    </source>
</evidence>
<dbReference type="GO" id="GO:0005524">
    <property type="term" value="F:ATP binding"/>
    <property type="evidence" value="ECO:0007669"/>
    <property type="project" value="UniProtKB-KW"/>
</dbReference>
<evidence type="ECO:0000259" key="9">
    <source>
        <dbReference type="PROSITE" id="PS51194"/>
    </source>
</evidence>
<keyword evidence="5 7" id="KW-0067">ATP-binding</keyword>
<dbReference type="Gene3D" id="3.40.50.300">
    <property type="entry name" value="P-loop containing nucleotide triphosphate hydrolases"/>
    <property type="match status" value="2"/>
</dbReference>
<dbReference type="Pfam" id="PF00271">
    <property type="entry name" value="Helicase_C"/>
    <property type="match status" value="1"/>
</dbReference>
<dbReference type="NCBIfam" id="TIGR00614">
    <property type="entry name" value="recQ_fam"/>
    <property type="match status" value="1"/>
</dbReference>
<dbReference type="CDD" id="cd18018">
    <property type="entry name" value="DEXHc_RecQ4-like"/>
    <property type="match status" value="1"/>
</dbReference>
<dbReference type="GO" id="GO:0005737">
    <property type="term" value="C:cytoplasm"/>
    <property type="evidence" value="ECO:0007669"/>
    <property type="project" value="TreeGrafter"/>
</dbReference>
<dbReference type="GO" id="GO:0005634">
    <property type="term" value="C:nucleus"/>
    <property type="evidence" value="ECO:0007669"/>
    <property type="project" value="UniProtKB-SubCell"/>
</dbReference>
<keyword evidence="4 7" id="KW-0347">Helicase</keyword>